<evidence type="ECO:0000256" key="1">
    <source>
        <dbReference type="ARBA" id="ARBA00011344"/>
    </source>
</evidence>
<dbReference type="InterPro" id="IPR013249">
    <property type="entry name" value="RNA_pol_sigma70_r4_t2"/>
</dbReference>
<dbReference type="InterPro" id="IPR007627">
    <property type="entry name" value="RNA_pol_sigma70_r2"/>
</dbReference>
<dbReference type="GO" id="GO:0016987">
    <property type="term" value="F:sigma factor activity"/>
    <property type="evidence" value="ECO:0007669"/>
    <property type="project" value="InterPro"/>
</dbReference>
<feature type="domain" description="RNA polymerase sigma-70 region 2" evidence="2">
    <location>
        <begin position="11"/>
        <end position="73"/>
    </location>
</feature>
<dbReference type="SUPFAM" id="SSF88659">
    <property type="entry name" value="Sigma3 and sigma4 domains of RNA polymerase sigma factors"/>
    <property type="match status" value="1"/>
</dbReference>
<accession>A0A0A0ERQ0</accession>
<reference evidence="4 5" key="1">
    <citation type="submission" date="2013-08" db="EMBL/GenBank/DDBJ databases">
        <title>Genome sequencing of Lysobacter.</title>
        <authorList>
            <person name="Zhang S."/>
            <person name="Wang G."/>
        </authorList>
    </citation>
    <scope>NUCLEOTIDE SEQUENCE [LARGE SCALE GENOMIC DNA]</scope>
    <source>
        <strain evidence="4 5">GH1-9</strain>
    </source>
</reference>
<evidence type="ECO:0000259" key="3">
    <source>
        <dbReference type="Pfam" id="PF08281"/>
    </source>
</evidence>
<evidence type="ECO:0000259" key="2">
    <source>
        <dbReference type="Pfam" id="PF04542"/>
    </source>
</evidence>
<dbReference type="SUPFAM" id="SSF54427">
    <property type="entry name" value="NTF2-like"/>
    <property type="match status" value="1"/>
</dbReference>
<dbReference type="InterPro" id="IPR013325">
    <property type="entry name" value="RNA_pol_sigma_r2"/>
</dbReference>
<organism evidence="4 5">
    <name type="scientific">Lysobacter daejeonensis GH1-9</name>
    <dbReference type="NCBI Taxonomy" id="1385517"/>
    <lineage>
        <taxon>Bacteria</taxon>
        <taxon>Pseudomonadati</taxon>
        <taxon>Pseudomonadota</taxon>
        <taxon>Gammaproteobacteria</taxon>
        <taxon>Lysobacterales</taxon>
        <taxon>Lysobacteraceae</taxon>
        <taxon>Aerolutibacter</taxon>
    </lineage>
</organism>
<dbReference type="InterPro" id="IPR032710">
    <property type="entry name" value="NTF2-like_dom_sf"/>
</dbReference>
<dbReference type="InterPro" id="IPR014284">
    <property type="entry name" value="RNA_pol_sigma-70_dom"/>
</dbReference>
<dbReference type="Gene3D" id="1.10.10.10">
    <property type="entry name" value="Winged helix-like DNA-binding domain superfamily/Winged helix DNA-binding domain"/>
    <property type="match status" value="1"/>
</dbReference>
<dbReference type="RefSeq" id="WP_036138850.1">
    <property type="nucleotide sequence ID" value="NZ_AVPU01000023.1"/>
</dbReference>
<dbReference type="Proteomes" id="UP000029998">
    <property type="component" value="Unassembled WGS sequence"/>
</dbReference>
<keyword evidence="5" id="KW-1185">Reference proteome</keyword>
<proteinExistence type="predicted"/>
<sequence>MTTAPDDIVAFEQARPGLLGLAYRLLGSRADAEDAVQDTFLKWRSAERAVIASPGAWLTTACTRHCLDLLRNAHHSRVHYVGTWLPEPVQIADEADPQSGAELASSLTTAFLLLLERLTPKERAAYLLHEIFDMDYPDIALTLEMQEPACRKLVSRAREHVECGRVRHATPPERQAQLLSAFEQAIQHGRTEALARLLSADVRLAADGGGKVTAAREVVVGNDKVLKFITAGLHVWWAGLTLERAVLNGNLGLILRDGDGRVSASASFAYDEDGCLDGIYIMRNPDKLARIDQAVGPIH</sequence>
<dbReference type="STRING" id="1385517.N800_07115"/>
<dbReference type="Gene3D" id="1.10.1740.10">
    <property type="match status" value="1"/>
</dbReference>
<dbReference type="eggNOG" id="COG1595">
    <property type="taxonomic scope" value="Bacteria"/>
</dbReference>
<comment type="subunit">
    <text evidence="1">Interacts transiently with the RNA polymerase catalytic core formed by RpoA, RpoB, RpoC and RpoZ (2 alpha, 1 beta, 1 beta' and 1 omega subunit) to form the RNA polymerase holoenzyme that can initiate transcription.</text>
</comment>
<dbReference type="SUPFAM" id="SSF88946">
    <property type="entry name" value="Sigma2 domain of RNA polymerase sigma factors"/>
    <property type="match status" value="1"/>
</dbReference>
<dbReference type="Pfam" id="PF08281">
    <property type="entry name" value="Sigma70_r4_2"/>
    <property type="match status" value="1"/>
</dbReference>
<dbReference type="GO" id="GO:0003677">
    <property type="term" value="F:DNA binding"/>
    <property type="evidence" value="ECO:0007669"/>
    <property type="project" value="InterPro"/>
</dbReference>
<dbReference type="OrthoDB" id="3211555at2"/>
<feature type="domain" description="RNA polymerase sigma factor 70 region 4 type 2" evidence="3">
    <location>
        <begin position="110"/>
        <end position="160"/>
    </location>
</feature>
<protein>
    <submittedName>
        <fullName evidence="4">RNA polymerase subunit sigma24</fullName>
    </submittedName>
</protein>
<dbReference type="GO" id="GO:0006352">
    <property type="term" value="P:DNA-templated transcription initiation"/>
    <property type="evidence" value="ECO:0007669"/>
    <property type="project" value="InterPro"/>
</dbReference>
<dbReference type="NCBIfam" id="TIGR02937">
    <property type="entry name" value="sigma70-ECF"/>
    <property type="match status" value="1"/>
</dbReference>
<name>A0A0A0ERQ0_9GAMM</name>
<dbReference type="NCBIfam" id="NF007214">
    <property type="entry name" value="PRK09636.1"/>
    <property type="match status" value="1"/>
</dbReference>
<dbReference type="AlphaFoldDB" id="A0A0A0ERQ0"/>
<dbReference type="InterPro" id="IPR036388">
    <property type="entry name" value="WH-like_DNA-bd_sf"/>
</dbReference>
<dbReference type="PANTHER" id="PTHR30173">
    <property type="entry name" value="SIGMA 19 FACTOR"/>
    <property type="match status" value="1"/>
</dbReference>
<dbReference type="InterPro" id="IPR052704">
    <property type="entry name" value="ECF_Sigma-70_Domain"/>
</dbReference>
<evidence type="ECO:0000313" key="5">
    <source>
        <dbReference type="Proteomes" id="UP000029998"/>
    </source>
</evidence>
<dbReference type="PANTHER" id="PTHR30173:SF36">
    <property type="entry name" value="ECF RNA POLYMERASE SIGMA FACTOR SIGJ"/>
    <property type="match status" value="1"/>
</dbReference>
<dbReference type="Pfam" id="PF04542">
    <property type="entry name" value="Sigma70_r2"/>
    <property type="match status" value="1"/>
</dbReference>
<dbReference type="EMBL" id="AVPU01000023">
    <property type="protein sequence ID" value="KGM53666.1"/>
    <property type="molecule type" value="Genomic_DNA"/>
</dbReference>
<evidence type="ECO:0000313" key="4">
    <source>
        <dbReference type="EMBL" id="KGM53666.1"/>
    </source>
</evidence>
<comment type="caution">
    <text evidence="4">The sequence shown here is derived from an EMBL/GenBank/DDBJ whole genome shotgun (WGS) entry which is preliminary data.</text>
</comment>
<dbReference type="InterPro" id="IPR013324">
    <property type="entry name" value="RNA_pol_sigma_r3/r4-like"/>
</dbReference>
<gene>
    <name evidence="4" type="ORF">N800_07115</name>
</gene>